<dbReference type="SUPFAM" id="SSF56112">
    <property type="entry name" value="Protein kinase-like (PK-like)"/>
    <property type="match status" value="1"/>
</dbReference>
<dbReference type="AlphaFoldDB" id="A0A914E0W9"/>
<reference evidence="3" key="1">
    <citation type="submission" date="2022-11" db="UniProtKB">
        <authorList>
            <consortium name="WormBaseParasite"/>
        </authorList>
    </citation>
    <scope>IDENTIFICATION</scope>
</reference>
<dbReference type="Proteomes" id="UP000887540">
    <property type="component" value="Unplaced"/>
</dbReference>
<sequence>MKFFRGCFGKVYLCKEKSTQLNLAAKCIRLSRDSDRKKVEKEVAIMSKLQHRFITQLYDAFATSSRDIILVMELRRIIFTSY</sequence>
<dbReference type="PANTHER" id="PTHR24347">
    <property type="entry name" value="SERINE/THREONINE-PROTEIN KINASE"/>
    <property type="match status" value="1"/>
</dbReference>
<protein>
    <submittedName>
        <fullName evidence="3">Protein kinase domain-containing protein</fullName>
    </submittedName>
</protein>
<dbReference type="Gene3D" id="3.30.200.20">
    <property type="entry name" value="Phosphorylase Kinase, domain 1"/>
    <property type="match status" value="1"/>
</dbReference>
<dbReference type="Pfam" id="PF00069">
    <property type="entry name" value="Pkinase"/>
    <property type="match status" value="1"/>
</dbReference>
<dbReference type="InterPro" id="IPR000719">
    <property type="entry name" value="Prot_kinase_dom"/>
</dbReference>
<dbReference type="InterPro" id="IPR011009">
    <property type="entry name" value="Kinase-like_dom_sf"/>
</dbReference>
<accession>A0A914E0W9</accession>
<dbReference type="WBParaSite" id="ACRNAN_scaffold4971.g10292.t1">
    <property type="protein sequence ID" value="ACRNAN_scaffold4971.g10292.t1"/>
    <property type="gene ID" value="ACRNAN_scaffold4971.g10292"/>
</dbReference>
<dbReference type="GO" id="GO:0004672">
    <property type="term" value="F:protein kinase activity"/>
    <property type="evidence" value="ECO:0007669"/>
    <property type="project" value="InterPro"/>
</dbReference>
<evidence type="ECO:0000313" key="3">
    <source>
        <dbReference type="WBParaSite" id="ACRNAN_scaffold4971.g10292.t1"/>
    </source>
</evidence>
<feature type="domain" description="Protein kinase" evidence="1">
    <location>
        <begin position="1"/>
        <end position="82"/>
    </location>
</feature>
<evidence type="ECO:0000259" key="1">
    <source>
        <dbReference type="PROSITE" id="PS50011"/>
    </source>
</evidence>
<evidence type="ECO:0000313" key="2">
    <source>
        <dbReference type="Proteomes" id="UP000887540"/>
    </source>
</evidence>
<organism evidence="2 3">
    <name type="scientific">Acrobeloides nanus</name>
    <dbReference type="NCBI Taxonomy" id="290746"/>
    <lineage>
        <taxon>Eukaryota</taxon>
        <taxon>Metazoa</taxon>
        <taxon>Ecdysozoa</taxon>
        <taxon>Nematoda</taxon>
        <taxon>Chromadorea</taxon>
        <taxon>Rhabditida</taxon>
        <taxon>Tylenchina</taxon>
        <taxon>Cephalobomorpha</taxon>
        <taxon>Cephaloboidea</taxon>
        <taxon>Cephalobidae</taxon>
        <taxon>Acrobeloides</taxon>
    </lineage>
</organism>
<dbReference type="PROSITE" id="PS50011">
    <property type="entry name" value="PROTEIN_KINASE_DOM"/>
    <property type="match status" value="1"/>
</dbReference>
<proteinExistence type="predicted"/>
<keyword evidence="2" id="KW-1185">Reference proteome</keyword>
<dbReference type="GO" id="GO:0005524">
    <property type="term" value="F:ATP binding"/>
    <property type="evidence" value="ECO:0007669"/>
    <property type="project" value="InterPro"/>
</dbReference>
<name>A0A914E0W9_9BILA</name>